<dbReference type="PANTHER" id="PTHR15723">
    <property type="entry name" value="CARBOHYDRATE SULFOTRANSFERASE 15"/>
    <property type="match status" value="1"/>
</dbReference>
<name>A0A7S2DGK1_9STRA</name>
<dbReference type="Gene3D" id="3.40.50.300">
    <property type="entry name" value="P-loop containing nucleotide triphosphate hydrolases"/>
    <property type="match status" value="1"/>
</dbReference>
<dbReference type="GO" id="GO:0050659">
    <property type="term" value="F:N-acetylgalactosamine 4-sulfate 6-O-sulfotransferase activity"/>
    <property type="evidence" value="ECO:0007669"/>
    <property type="project" value="TreeGrafter"/>
</dbReference>
<protein>
    <recommendedName>
        <fullName evidence="1">Sulfotransferase domain-containing protein</fullName>
    </recommendedName>
</protein>
<evidence type="ECO:0000313" key="2">
    <source>
        <dbReference type="EMBL" id="CAD9453350.1"/>
    </source>
</evidence>
<accession>A0A7S2DGK1</accession>
<dbReference type="InterPro" id="IPR000863">
    <property type="entry name" value="Sulfotransferase_dom"/>
</dbReference>
<organism evidence="2">
    <name type="scientific">Octactis speculum</name>
    <dbReference type="NCBI Taxonomy" id="3111310"/>
    <lineage>
        <taxon>Eukaryota</taxon>
        <taxon>Sar</taxon>
        <taxon>Stramenopiles</taxon>
        <taxon>Ochrophyta</taxon>
        <taxon>Dictyochophyceae</taxon>
        <taxon>Dictyochales</taxon>
        <taxon>Dictyochaceae</taxon>
        <taxon>Octactis</taxon>
    </lineage>
</organism>
<dbReference type="InterPro" id="IPR027417">
    <property type="entry name" value="P-loop_NTPase"/>
</dbReference>
<gene>
    <name evidence="2" type="ORF">DSPE1174_LOCUS22034</name>
</gene>
<reference evidence="2" key="1">
    <citation type="submission" date="2021-01" db="EMBL/GenBank/DDBJ databases">
        <authorList>
            <person name="Corre E."/>
            <person name="Pelletier E."/>
            <person name="Niang G."/>
            <person name="Scheremetjew M."/>
            <person name="Finn R."/>
            <person name="Kale V."/>
            <person name="Holt S."/>
            <person name="Cochrane G."/>
            <person name="Meng A."/>
            <person name="Brown T."/>
            <person name="Cohen L."/>
        </authorList>
    </citation>
    <scope>NUCLEOTIDE SEQUENCE</scope>
    <source>
        <strain evidence="2">CCMP1381</strain>
    </source>
</reference>
<dbReference type="SUPFAM" id="SSF52540">
    <property type="entry name" value="P-loop containing nucleoside triphosphate hydrolases"/>
    <property type="match status" value="1"/>
</dbReference>
<dbReference type="PANTHER" id="PTHR15723:SF0">
    <property type="entry name" value="CARBOHYDRATE SULFOTRANSFERASE 15"/>
    <property type="match status" value="1"/>
</dbReference>
<proteinExistence type="predicted"/>
<evidence type="ECO:0000259" key="1">
    <source>
        <dbReference type="Pfam" id="PF00685"/>
    </source>
</evidence>
<dbReference type="InterPro" id="IPR052654">
    <property type="entry name" value="CS_Sulfotransferase"/>
</dbReference>
<feature type="domain" description="Sulfotransferase" evidence="1">
    <location>
        <begin position="118"/>
        <end position="271"/>
    </location>
</feature>
<sequence length="352" mass="39293">MPKSATSVFFEEMAKSHPLVTSNCDGLKFKEPQWWTRNAEKRSLEAYLTQTYNSESCKKGHRRWLSAPGSSSSPYSKRFLSPLTQVAQSPGKIFMDGSVQLFWEPSLHGTVRHDILPPDVLRLVQPNARIIAILRDPTMRLWSEFTWFKGGGSSASVFANRSLRGMQLLERCHCTEIPCSPSNIQGIYRGESLVQGGEDCSSSGTTKSAIDKSRVAYGTRVWIGLYWVYAVEWLKVFPADQILLVETNSVWNNLPSTLARIHSFLGLPSKDDVHLPSQSASAPTLFASRTTPSATSFASKVKSGASSTMTYDTEVLLRRFYDPFNQALADLTGDRSFLWPAVPPPKRKEKSE</sequence>
<dbReference type="Pfam" id="PF00685">
    <property type="entry name" value="Sulfotransfer_1"/>
    <property type="match status" value="1"/>
</dbReference>
<dbReference type="EMBL" id="HBGS01042746">
    <property type="protein sequence ID" value="CAD9453350.1"/>
    <property type="molecule type" value="Transcribed_RNA"/>
</dbReference>
<dbReference type="GO" id="GO:0019319">
    <property type="term" value="P:hexose biosynthetic process"/>
    <property type="evidence" value="ECO:0007669"/>
    <property type="project" value="TreeGrafter"/>
</dbReference>
<dbReference type="AlphaFoldDB" id="A0A7S2DGK1"/>